<keyword evidence="3" id="KW-0804">Transcription</keyword>
<evidence type="ECO:0000256" key="3">
    <source>
        <dbReference type="ARBA" id="ARBA00023163"/>
    </source>
</evidence>
<dbReference type="InterPro" id="IPR036388">
    <property type="entry name" value="WH-like_DNA-bd_sf"/>
</dbReference>
<organism evidence="6 7">
    <name type="scientific">Eilatimonas milleporae</name>
    <dbReference type="NCBI Taxonomy" id="911205"/>
    <lineage>
        <taxon>Bacteria</taxon>
        <taxon>Pseudomonadati</taxon>
        <taxon>Pseudomonadota</taxon>
        <taxon>Alphaproteobacteria</taxon>
        <taxon>Kordiimonadales</taxon>
        <taxon>Kordiimonadaceae</taxon>
        <taxon>Eilatimonas</taxon>
    </lineage>
</organism>
<keyword evidence="7" id="KW-1185">Reference proteome</keyword>
<keyword evidence="1" id="KW-0805">Transcription regulation</keyword>
<dbReference type="GO" id="GO:0003700">
    <property type="term" value="F:DNA-binding transcription factor activity"/>
    <property type="evidence" value="ECO:0007669"/>
    <property type="project" value="TreeGrafter"/>
</dbReference>
<dbReference type="InterPro" id="IPR014757">
    <property type="entry name" value="Tscrpt_reg_IclR_C"/>
</dbReference>
<proteinExistence type="predicted"/>
<dbReference type="RefSeq" id="WP_121939096.1">
    <property type="nucleotide sequence ID" value="NZ_REFR01000012.1"/>
</dbReference>
<evidence type="ECO:0000259" key="4">
    <source>
        <dbReference type="PROSITE" id="PS51077"/>
    </source>
</evidence>
<dbReference type="InterPro" id="IPR029016">
    <property type="entry name" value="GAF-like_dom_sf"/>
</dbReference>
<protein>
    <submittedName>
        <fullName evidence="6">IclR family transcriptional regulator</fullName>
    </submittedName>
</protein>
<dbReference type="InterPro" id="IPR036390">
    <property type="entry name" value="WH_DNA-bd_sf"/>
</dbReference>
<dbReference type="EMBL" id="REFR01000012">
    <property type="protein sequence ID" value="RMB04829.1"/>
    <property type="molecule type" value="Genomic_DNA"/>
</dbReference>
<dbReference type="Gene3D" id="3.30.450.40">
    <property type="match status" value="1"/>
</dbReference>
<dbReference type="PANTHER" id="PTHR30136">
    <property type="entry name" value="HELIX-TURN-HELIX TRANSCRIPTIONAL REGULATOR, ICLR FAMILY"/>
    <property type="match status" value="1"/>
</dbReference>
<dbReference type="SUPFAM" id="SSF46785">
    <property type="entry name" value="Winged helix' DNA-binding domain"/>
    <property type="match status" value="1"/>
</dbReference>
<dbReference type="PROSITE" id="PS51078">
    <property type="entry name" value="ICLR_ED"/>
    <property type="match status" value="1"/>
</dbReference>
<reference evidence="6 7" key="1">
    <citation type="submission" date="2018-10" db="EMBL/GenBank/DDBJ databases">
        <title>Genomic Encyclopedia of Archaeal and Bacterial Type Strains, Phase II (KMG-II): from individual species to whole genera.</title>
        <authorList>
            <person name="Goeker M."/>
        </authorList>
    </citation>
    <scope>NUCLEOTIDE SEQUENCE [LARGE SCALE GENOMIC DNA]</scope>
    <source>
        <strain evidence="6 7">DSM 25217</strain>
    </source>
</reference>
<evidence type="ECO:0000256" key="1">
    <source>
        <dbReference type="ARBA" id="ARBA00023015"/>
    </source>
</evidence>
<sequence>MAKKAVMETSQPEPRRESMGGLERGLRVLLAFDGDAPFMSLTDVAQKTGLAPAVARRCLLTLQDLGFVHNDDRLFHLTPRVLELGAAFLSSASVETLVGDALQAFAEETNDSSSLTVLHGDDIVYLAHASVRKLMRLEAHVGSRFPAHPTSTGRVLFAALSNDDLDSRLANMSIQALTEKTVTDRKELRAIMERARIDQYAAVEDELAYGVVALGVPVRNRDGKVIAAINSSAHSSQISKDRLVAERLDDLRKIADEIAERLTAFPALEKMTEI</sequence>
<dbReference type="PROSITE" id="PS51077">
    <property type="entry name" value="HTH_ICLR"/>
    <property type="match status" value="1"/>
</dbReference>
<dbReference type="Pfam" id="PF09339">
    <property type="entry name" value="HTH_IclR"/>
    <property type="match status" value="1"/>
</dbReference>
<gene>
    <name evidence="6" type="ORF">BXY39_2396</name>
</gene>
<dbReference type="InterPro" id="IPR050707">
    <property type="entry name" value="HTH_MetabolicPath_Reg"/>
</dbReference>
<dbReference type="InterPro" id="IPR005471">
    <property type="entry name" value="Tscrpt_reg_IclR_N"/>
</dbReference>
<evidence type="ECO:0000259" key="5">
    <source>
        <dbReference type="PROSITE" id="PS51078"/>
    </source>
</evidence>
<name>A0A3M0CCU4_9PROT</name>
<dbReference type="InParanoid" id="A0A3M0CCU4"/>
<feature type="domain" description="HTH iclR-type" evidence="4">
    <location>
        <begin position="19"/>
        <end position="79"/>
    </location>
</feature>
<dbReference type="SUPFAM" id="SSF55781">
    <property type="entry name" value="GAF domain-like"/>
    <property type="match status" value="1"/>
</dbReference>
<dbReference type="PANTHER" id="PTHR30136:SF34">
    <property type="entry name" value="TRANSCRIPTIONAL REGULATOR"/>
    <property type="match status" value="1"/>
</dbReference>
<accession>A0A3M0CCU4</accession>
<comment type="caution">
    <text evidence="6">The sequence shown here is derived from an EMBL/GenBank/DDBJ whole genome shotgun (WGS) entry which is preliminary data.</text>
</comment>
<dbReference type="SMART" id="SM00346">
    <property type="entry name" value="HTH_ICLR"/>
    <property type="match status" value="1"/>
</dbReference>
<dbReference type="FunCoup" id="A0A3M0CCU4">
    <property type="interactions" value="85"/>
</dbReference>
<dbReference type="GO" id="GO:0045892">
    <property type="term" value="P:negative regulation of DNA-templated transcription"/>
    <property type="evidence" value="ECO:0007669"/>
    <property type="project" value="TreeGrafter"/>
</dbReference>
<dbReference type="OrthoDB" id="9807558at2"/>
<dbReference type="Pfam" id="PF01614">
    <property type="entry name" value="IclR_C"/>
    <property type="match status" value="1"/>
</dbReference>
<feature type="domain" description="IclR-ED" evidence="5">
    <location>
        <begin position="80"/>
        <end position="264"/>
    </location>
</feature>
<keyword evidence="2" id="KW-0238">DNA-binding</keyword>
<dbReference type="Gene3D" id="1.10.10.10">
    <property type="entry name" value="Winged helix-like DNA-binding domain superfamily/Winged helix DNA-binding domain"/>
    <property type="match status" value="1"/>
</dbReference>
<dbReference type="AlphaFoldDB" id="A0A3M0CCU4"/>
<evidence type="ECO:0000256" key="2">
    <source>
        <dbReference type="ARBA" id="ARBA00023125"/>
    </source>
</evidence>
<dbReference type="GO" id="GO:0003677">
    <property type="term" value="F:DNA binding"/>
    <property type="evidence" value="ECO:0007669"/>
    <property type="project" value="UniProtKB-KW"/>
</dbReference>
<dbReference type="Proteomes" id="UP000271227">
    <property type="component" value="Unassembled WGS sequence"/>
</dbReference>
<evidence type="ECO:0000313" key="6">
    <source>
        <dbReference type="EMBL" id="RMB04829.1"/>
    </source>
</evidence>
<evidence type="ECO:0000313" key="7">
    <source>
        <dbReference type="Proteomes" id="UP000271227"/>
    </source>
</evidence>